<dbReference type="InterPro" id="IPR017937">
    <property type="entry name" value="Thioredoxin_CS"/>
</dbReference>
<dbReference type="GO" id="GO:0016209">
    <property type="term" value="F:antioxidant activity"/>
    <property type="evidence" value="ECO:0007669"/>
    <property type="project" value="InterPro"/>
</dbReference>
<accession>A0A917EV12</accession>
<keyword evidence="6" id="KW-1133">Transmembrane helix</keyword>
<keyword evidence="6" id="KW-0812">Transmembrane</keyword>
<keyword evidence="2" id="KW-0201">Cytochrome c-type biogenesis</keyword>
<dbReference type="Gene3D" id="3.40.30.10">
    <property type="entry name" value="Glutaredoxin"/>
    <property type="match status" value="1"/>
</dbReference>
<dbReference type="PANTHER" id="PTHR42852:SF6">
    <property type="entry name" value="THIOL:DISULFIDE INTERCHANGE PROTEIN DSBE"/>
    <property type="match status" value="1"/>
</dbReference>
<keyword evidence="5" id="KW-0676">Redox-active center</keyword>
<dbReference type="PANTHER" id="PTHR42852">
    <property type="entry name" value="THIOL:DISULFIDE INTERCHANGE PROTEIN DSBE"/>
    <property type="match status" value="1"/>
</dbReference>
<protein>
    <submittedName>
        <fullName evidence="8">Thiol-disulfide oxidoreductase ResA</fullName>
    </submittedName>
</protein>
<dbReference type="GO" id="GO:0016491">
    <property type="term" value="F:oxidoreductase activity"/>
    <property type="evidence" value="ECO:0007669"/>
    <property type="project" value="InterPro"/>
</dbReference>
<dbReference type="PROSITE" id="PS51352">
    <property type="entry name" value="THIOREDOXIN_2"/>
    <property type="match status" value="1"/>
</dbReference>
<evidence type="ECO:0000313" key="8">
    <source>
        <dbReference type="EMBL" id="GGF09037.1"/>
    </source>
</evidence>
<feature type="transmembrane region" description="Helical" evidence="6">
    <location>
        <begin position="12"/>
        <end position="32"/>
    </location>
</feature>
<reference evidence="8" key="2">
    <citation type="submission" date="2020-09" db="EMBL/GenBank/DDBJ databases">
        <authorList>
            <person name="Sun Q."/>
            <person name="Zhou Y."/>
        </authorList>
    </citation>
    <scope>NUCLEOTIDE SEQUENCE</scope>
    <source>
        <strain evidence="8">CGMCC 1.12153</strain>
    </source>
</reference>
<dbReference type="InterPro" id="IPR013766">
    <property type="entry name" value="Thioredoxin_domain"/>
</dbReference>
<gene>
    <name evidence="8" type="primary">resA</name>
    <name evidence="8" type="ORF">GCM10010954_04360</name>
</gene>
<organism evidence="8 9">
    <name type="scientific">Halobacillus andaensis</name>
    <dbReference type="NCBI Taxonomy" id="1176239"/>
    <lineage>
        <taxon>Bacteria</taxon>
        <taxon>Bacillati</taxon>
        <taxon>Bacillota</taxon>
        <taxon>Bacilli</taxon>
        <taxon>Bacillales</taxon>
        <taxon>Bacillaceae</taxon>
        <taxon>Halobacillus</taxon>
    </lineage>
</organism>
<evidence type="ECO:0000256" key="4">
    <source>
        <dbReference type="ARBA" id="ARBA00023157"/>
    </source>
</evidence>
<evidence type="ECO:0000256" key="1">
    <source>
        <dbReference type="ARBA" id="ARBA00004196"/>
    </source>
</evidence>
<keyword evidence="4" id="KW-1015">Disulfide bond</keyword>
<dbReference type="InterPro" id="IPR050553">
    <property type="entry name" value="Thioredoxin_ResA/DsbE_sf"/>
</dbReference>
<dbReference type="AlphaFoldDB" id="A0A917EV12"/>
<keyword evidence="9" id="KW-1185">Reference proteome</keyword>
<reference evidence="8" key="1">
    <citation type="journal article" date="2014" name="Int. J. Syst. Evol. Microbiol.">
        <title>Complete genome sequence of Corynebacterium casei LMG S-19264T (=DSM 44701T), isolated from a smear-ripened cheese.</title>
        <authorList>
            <consortium name="US DOE Joint Genome Institute (JGI-PGF)"/>
            <person name="Walter F."/>
            <person name="Albersmeier A."/>
            <person name="Kalinowski J."/>
            <person name="Ruckert C."/>
        </authorList>
    </citation>
    <scope>NUCLEOTIDE SEQUENCE</scope>
    <source>
        <strain evidence="8">CGMCC 1.12153</strain>
    </source>
</reference>
<comment type="caution">
    <text evidence="8">The sequence shown here is derived from an EMBL/GenBank/DDBJ whole genome shotgun (WGS) entry which is preliminary data.</text>
</comment>
<name>A0A917EV12_HALAA</name>
<evidence type="ECO:0000256" key="2">
    <source>
        <dbReference type="ARBA" id="ARBA00022748"/>
    </source>
</evidence>
<evidence type="ECO:0000313" key="9">
    <source>
        <dbReference type="Proteomes" id="UP000660110"/>
    </source>
</evidence>
<dbReference type="EMBL" id="BMEL01000001">
    <property type="protein sequence ID" value="GGF09037.1"/>
    <property type="molecule type" value="Genomic_DNA"/>
</dbReference>
<keyword evidence="6" id="KW-0472">Membrane</keyword>
<evidence type="ECO:0000256" key="3">
    <source>
        <dbReference type="ARBA" id="ARBA00022968"/>
    </source>
</evidence>
<dbReference type="CDD" id="cd02966">
    <property type="entry name" value="TlpA_like_family"/>
    <property type="match status" value="1"/>
</dbReference>
<proteinExistence type="predicted"/>
<dbReference type="SUPFAM" id="SSF52833">
    <property type="entry name" value="Thioredoxin-like"/>
    <property type="match status" value="1"/>
</dbReference>
<sequence>MKESTLKKKKKRLVFRSVMLAVMVGLIAFALISNNNSDKSVVAKGEEPPDFKLKKFGTEETVSLSDYEGQGVMINFWATYCEPCKDEMPYMEELYDDYKEQGVEILAINLDSTDLVVQRFLDRYGLSFPILHDKDGQVMDEYNVGQLPSTLFINPEGEVEEQVVGPLTLDRLEGYLNEITPES</sequence>
<keyword evidence="3" id="KW-0735">Signal-anchor</keyword>
<evidence type="ECO:0000256" key="5">
    <source>
        <dbReference type="ARBA" id="ARBA00023284"/>
    </source>
</evidence>
<feature type="domain" description="Thioredoxin" evidence="7">
    <location>
        <begin position="42"/>
        <end position="181"/>
    </location>
</feature>
<dbReference type="InterPro" id="IPR036249">
    <property type="entry name" value="Thioredoxin-like_sf"/>
</dbReference>
<dbReference type="Proteomes" id="UP000660110">
    <property type="component" value="Unassembled WGS sequence"/>
</dbReference>
<comment type="subcellular location">
    <subcellularLocation>
        <location evidence="1">Cell envelope</location>
    </subcellularLocation>
</comment>
<dbReference type="GO" id="GO:0017004">
    <property type="term" value="P:cytochrome complex assembly"/>
    <property type="evidence" value="ECO:0007669"/>
    <property type="project" value="UniProtKB-KW"/>
</dbReference>
<evidence type="ECO:0000259" key="7">
    <source>
        <dbReference type="PROSITE" id="PS51352"/>
    </source>
</evidence>
<dbReference type="Pfam" id="PF00578">
    <property type="entry name" value="AhpC-TSA"/>
    <property type="match status" value="1"/>
</dbReference>
<dbReference type="RefSeq" id="WP_188375819.1">
    <property type="nucleotide sequence ID" value="NZ_BMEL01000001.1"/>
</dbReference>
<dbReference type="GO" id="GO:0030313">
    <property type="term" value="C:cell envelope"/>
    <property type="evidence" value="ECO:0007669"/>
    <property type="project" value="UniProtKB-SubCell"/>
</dbReference>
<evidence type="ECO:0000256" key="6">
    <source>
        <dbReference type="SAM" id="Phobius"/>
    </source>
</evidence>
<dbReference type="NCBIfam" id="NF002854">
    <property type="entry name" value="PRK03147.1"/>
    <property type="match status" value="1"/>
</dbReference>
<dbReference type="PROSITE" id="PS00194">
    <property type="entry name" value="THIOREDOXIN_1"/>
    <property type="match status" value="1"/>
</dbReference>
<dbReference type="InterPro" id="IPR000866">
    <property type="entry name" value="AhpC/TSA"/>
</dbReference>